<evidence type="ECO:0000259" key="1">
    <source>
        <dbReference type="Pfam" id="PF13490"/>
    </source>
</evidence>
<dbReference type="Pfam" id="PF13490">
    <property type="entry name" value="zf-HC2"/>
    <property type="match status" value="1"/>
</dbReference>
<dbReference type="Gene3D" id="1.10.10.1320">
    <property type="entry name" value="Anti-sigma factor, zinc-finger domain"/>
    <property type="match status" value="1"/>
</dbReference>
<comment type="caution">
    <text evidence="2">The sequence shown here is derived from an EMBL/GenBank/DDBJ whole genome shotgun (WGS) entry which is preliminary data.</text>
</comment>
<evidence type="ECO:0000313" key="3">
    <source>
        <dbReference type="Proteomes" id="UP000537130"/>
    </source>
</evidence>
<proteinExistence type="predicted"/>
<feature type="domain" description="Putative zinc-finger" evidence="1">
    <location>
        <begin position="4"/>
        <end position="38"/>
    </location>
</feature>
<dbReference type="RefSeq" id="WP_183409916.1">
    <property type="nucleotide sequence ID" value="NZ_JACHWY010000001.1"/>
</dbReference>
<dbReference type="AlphaFoldDB" id="A0A7W4Z6T2"/>
<name>A0A7W4Z6T2_9GAMM</name>
<dbReference type="EMBL" id="JACHWY010000001">
    <property type="protein sequence ID" value="MBB3047285.1"/>
    <property type="molecule type" value="Genomic_DNA"/>
</dbReference>
<dbReference type="InterPro" id="IPR027383">
    <property type="entry name" value="Znf_put"/>
</dbReference>
<reference evidence="2 3" key="1">
    <citation type="submission" date="2020-08" db="EMBL/GenBank/DDBJ databases">
        <title>Genomic Encyclopedia of Type Strains, Phase III (KMG-III): the genomes of soil and plant-associated and newly described type strains.</title>
        <authorList>
            <person name="Whitman W."/>
        </authorList>
    </citation>
    <scope>NUCLEOTIDE SEQUENCE [LARGE SCALE GENOMIC DNA]</scope>
    <source>
        <strain evidence="2 3">CECT 8654</strain>
    </source>
</reference>
<keyword evidence="3" id="KW-1185">Reference proteome</keyword>
<organism evidence="2 3">
    <name type="scientific">Litorivivens lipolytica</name>
    <dbReference type="NCBI Taxonomy" id="1524264"/>
    <lineage>
        <taxon>Bacteria</taxon>
        <taxon>Pseudomonadati</taxon>
        <taxon>Pseudomonadota</taxon>
        <taxon>Gammaproteobacteria</taxon>
        <taxon>Litorivivens</taxon>
    </lineage>
</organism>
<sequence>MLKCREVVHQADALLAGELSRRERFVLQMHLIICRHCRRYIRQFEWLLRAIPRMHGSASEAEISSVLKAVENAEKSTFK</sequence>
<accession>A0A7W4Z6T2</accession>
<protein>
    <submittedName>
        <fullName evidence="2">Anti-sigma factor ChrR (Cupin superfamily)</fullName>
    </submittedName>
</protein>
<evidence type="ECO:0000313" key="2">
    <source>
        <dbReference type="EMBL" id="MBB3047285.1"/>
    </source>
</evidence>
<dbReference type="Proteomes" id="UP000537130">
    <property type="component" value="Unassembled WGS sequence"/>
</dbReference>
<dbReference type="InterPro" id="IPR041916">
    <property type="entry name" value="Anti_sigma_zinc_sf"/>
</dbReference>
<gene>
    <name evidence="2" type="ORF">FHR99_001521</name>
</gene>